<dbReference type="GeneID" id="79949745"/>
<dbReference type="PANTHER" id="PTHR11645">
    <property type="entry name" value="PYRROLINE-5-CARBOXYLATE REDUCTASE"/>
    <property type="match status" value="1"/>
</dbReference>
<dbReference type="AlphaFoldDB" id="A0AAF0G074"/>
<gene>
    <name evidence="5" type="ORF">L1994_05065</name>
</gene>
<sequence>MVRIGIIGTGNMGSMLARKLLEAEIVSADMVLVYNHTPEKMNFLVKSTGVRFAKSNCALVEESDLIFICVRPDDFLPLILEIKQFLTEEKTIISFVSDISIQKIKEWSGHDAVRVIPSVTSECRCGISVISFGKSISHSIQKQITLLFNSISVPYVTDEENMSFLSDITSSSPAIIAAIIREYVRSSVRRGHVSESDAELLLTETLTGTALLLSEKKFSLDSLIDKVSTKGGITAEGVNIIEEKSPALFEEVLLKMSEKHNNIQKINLNKNEE</sequence>
<dbReference type="Gene3D" id="3.40.50.720">
    <property type="entry name" value="NAD(P)-binding Rossmann-like Domain"/>
    <property type="match status" value="1"/>
</dbReference>
<dbReference type="Pfam" id="PF14748">
    <property type="entry name" value="P5CR_dimer"/>
    <property type="match status" value="1"/>
</dbReference>
<dbReference type="Gene3D" id="1.10.3730.10">
    <property type="entry name" value="ProC C-terminal domain-like"/>
    <property type="match status" value="1"/>
</dbReference>
<dbReference type="SUPFAM" id="SSF51735">
    <property type="entry name" value="NAD(P)-binding Rossmann-fold domains"/>
    <property type="match status" value="1"/>
</dbReference>
<proteinExistence type="inferred from homology"/>
<keyword evidence="2" id="KW-0521">NADP</keyword>
<dbReference type="Pfam" id="PF03807">
    <property type="entry name" value="F420_oxidored"/>
    <property type="match status" value="1"/>
</dbReference>
<dbReference type="SUPFAM" id="SSF48179">
    <property type="entry name" value="6-phosphogluconate dehydrogenase C-terminal domain-like"/>
    <property type="match status" value="1"/>
</dbReference>
<reference evidence="5" key="1">
    <citation type="submission" date="2022-01" db="EMBL/GenBank/DDBJ databases">
        <title>Complete genome of Methanomicrobium antiquum DSM 21220.</title>
        <authorList>
            <person name="Chen S.-C."/>
            <person name="You Y.-T."/>
            <person name="Zhou Y.-Z."/>
            <person name="Lai M.-C."/>
        </authorList>
    </citation>
    <scope>NUCLEOTIDE SEQUENCE</scope>
    <source>
        <strain evidence="5">DSM 21220</strain>
    </source>
</reference>
<dbReference type="KEGG" id="manq:L1994_05065"/>
<evidence type="ECO:0000259" key="3">
    <source>
        <dbReference type="Pfam" id="PF03807"/>
    </source>
</evidence>
<dbReference type="GO" id="GO:0055129">
    <property type="term" value="P:L-proline biosynthetic process"/>
    <property type="evidence" value="ECO:0007669"/>
    <property type="project" value="TreeGrafter"/>
</dbReference>
<dbReference type="InterPro" id="IPR028939">
    <property type="entry name" value="P5C_Rdtase_cat_N"/>
</dbReference>
<feature type="binding site" evidence="2">
    <location>
        <begin position="7"/>
        <end position="12"/>
    </location>
    <ligand>
        <name>NADP(+)</name>
        <dbReference type="ChEBI" id="CHEBI:58349"/>
    </ligand>
</feature>
<evidence type="ECO:0000259" key="4">
    <source>
        <dbReference type="Pfam" id="PF14748"/>
    </source>
</evidence>
<evidence type="ECO:0000256" key="1">
    <source>
        <dbReference type="ARBA" id="ARBA00005525"/>
    </source>
</evidence>
<name>A0AAF0G074_9EURY</name>
<dbReference type="Proteomes" id="UP001218895">
    <property type="component" value="Chromosome"/>
</dbReference>
<evidence type="ECO:0000313" key="5">
    <source>
        <dbReference type="EMBL" id="WFN37759.1"/>
    </source>
</evidence>
<dbReference type="RefSeq" id="WP_278100599.1">
    <property type="nucleotide sequence ID" value="NZ_CP091092.1"/>
</dbReference>
<protein>
    <submittedName>
        <fullName evidence="5">NAD(P)-binding domain-containing protein</fullName>
    </submittedName>
</protein>
<comment type="similarity">
    <text evidence="1">Belongs to the pyrroline-5-carboxylate reductase family.</text>
</comment>
<feature type="binding site" evidence="2">
    <location>
        <position position="56"/>
    </location>
    <ligand>
        <name>NADPH</name>
        <dbReference type="ChEBI" id="CHEBI:57783"/>
    </ligand>
</feature>
<dbReference type="InterPro" id="IPR000304">
    <property type="entry name" value="Pyrroline-COOH_reductase"/>
</dbReference>
<dbReference type="PANTHER" id="PTHR11645:SF53">
    <property type="entry name" value="PYRROLINE-5-CARBOXYLATE REDUCTASE 3"/>
    <property type="match status" value="1"/>
</dbReference>
<accession>A0AAF0G074</accession>
<dbReference type="EMBL" id="CP091092">
    <property type="protein sequence ID" value="WFN37759.1"/>
    <property type="molecule type" value="Genomic_DNA"/>
</dbReference>
<keyword evidence="6" id="KW-1185">Reference proteome</keyword>
<organism evidence="5 6">
    <name type="scientific">Methanomicrobium antiquum</name>
    <dbReference type="NCBI Taxonomy" id="487686"/>
    <lineage>
        <taxon>Archaea</taxon>
        <taxon>Methanobacteriati</taxon>
        <taxon>Methanobacteriota</taxon>
        <taxon>Stenosarchaea group</taxon>
        <taxon>Methanomicrobia</taxon>
        <taxon>Methanomicrobiales</taxon>
        <taxon>Methanomicrobiaceae</taxon>
        <taxon>Methanomicrobium</taxon>
    </lineage>
</organism>
<dbReference type="GO" id="GO:0004735">
    <property type="term" value="F:pyrroline-5-carboxylate reductase activity"/>
    <property type="evidence" value="ECO:0007669"/>
    <property type="project" value="InterPro"/>
</dbReference>
<dbReference type="InterPro" id="IPR008927">
    <property type="entry name" value="6-PGluconate_DH-like_C_sf"/>
</dbReference>
<feature type="domain" description="Pyrroline-5-carboxylate reductase catalytic N-terminal" evidence="3">
    <location>
        <begin position="3"/>
        <end position="96"/>
    </location>
</feature>
<dbReference type="PIRSF" id="PIRSF000193">
    <property type="entry name" value="Pyrrol-5-carb_rd"/>
    <property type="match status" value="1"/>
</dbReference>
<dbReference type="InterPro" id="IPR036291">
    <property type="entry name" value="NAD(P)-bd_dom_sf"/>
</dbReference>
<feature type="domain" description="Pyrroline-5-carboxylate reductase dimerisation" evidence="4">
    <location>
        <begin position="159"/>
        <end position="259"/>
    </location>
</feature>
<dbReference type="InterPro" id="IPR029036">
    <property type="entry name" value="P5CR_dimer"/>
</dbReference>
<evidence type="ECO:0000313" key="6">
    <source>
        <dbReference type="Proteomes" id="UP001218895"/>
    </source>
</evidence>
<evidence type="ECO:0000256" key="2">
    <source>
        <dbReference type="PIRSR" id="PIRSR000193-1"/>
    </source>
</evidence>